<evidence type="ECO:0000313" key="11">
    <source>
        <dbReference type="Proteomes" id="UP000015104"/>
    </source>
</evidence>
<dbReference type="EMBL" id="CAEY01000449">
    <property type="status" value="NOT_ANNOTATED_CDS"/>
    <property type="molecule type" value="Genomic_DNA"/>
</dbReference>
<keyword evidence="4 9" id="KW-0812">Transmembrane</keyword>
<dbReference type="eggNOG" id="KOG3998">
    <property type="taxonomic scope" value="Eukaryota"/>
</dbReference>
<evidence type="ECO:0000256" key="3">
    <source>
        <dbReference type="ARBA" id="ARBA00022448"/>
    </source>
</evidence>
<comment type="similarity">
    <text evidence="2">Belongs to the SURF4 family.</text>
</comment>
<dbReference type="PANTHER" id="PTHR23427">
    <property type="entry name" value="SURFEIT LOCUS PROTEIN"/>
    <property type="match status" value="1"/>
</dbReference>
<gene>
    <name evidence="10" type="primary">107360986</name>
</gene>
<sequence length="272" mass="31331">MNNFVQNGLLPKLEDTVDKVLRHSKHILPTLARLCLISTFIEDGFRMYLQWSEQREFMNMSWGCGYFLATMFVLFNLVGQLGGSIMVLIRYQVPYACFLLFSIIVVQTIGYSILWDLPFLLRNLSLCGAVLLLLAESKQEGRSLFAGVPTLDENKPKNYMQLLGRILLVFMFITVLRFEFSLLQFIQIPVACSLMILVTVGFKTKLSAFVLVLWLTCLNFWLNAWWTLDLHKSVRDFLKYDFFQTLSVVGGLLMVVYLGPGGVSIDDYKKRW</sequence>
<reference evidence="11" key="1">
    <citation type="submission" date="2011-08" db="EMBL/GenBank/DDBJ databases">
        <authorList>
            <person name="Rombauts S."/>
        </authorList>
    </citation>
    <scope>NUCLEOTIDE SEQUENCE</scope>
    <source>
        <strain evidence="11">London</strain>
    </source>
</reference>
<reference evidence="10" key="2">
    <citation type="submission" date="2015-06" db="UniProtKB">
        <authorList>
            <consortium name="EnsemblMetazoa"/>
        </authorList>
    </citation>
    <scope>IDENTIFICATION</scope>
</reference>
<evidence type="ECO:0000256" key="1">
    <source>
        <dbReference type="ARBA" id="ARBA00004477"/>
    </source>
</evidence>
<dbReference type="KEGG" id="tut:107360986"/>
<evidence type="ECO:0000256" key="6">
    <source>
        <dbReference type="ARBA" id="ARBA00022927"/>
    </source>
</evidence>
<evidence type="ECO:0000256" key="8">
    <source>
        <dbReference type="ARBA" id="ARBA00023136"/>
    </source>
</evidence>
<dbReference type="InterPro" id="IPR002995">
    <property type="entry name" value="Surf4"/>
</dbReference>
<dbReference type="GO" id="GO:0007030">
    <property type="term" value="P:Golgi organization"/>
    <property type="evidence" value="ECO:0007669"/>
    <property type="project" value="TreeGrafter"/>
</dbReference>
<keyword evidence="11" id="KW-1185">Reference proteome</keyword>
<dbReference type="Pfam" id="PF02077">
    <property type="entry name" value="SURF4"/>
    <property type="match status" value="1"/>
</dbReference>
<feature type="transmembrane region" description="Helical" evidence="9">
    <location>
        <begin position="209"/>
        <end position="226"/>
    </location>
</feature>
<protein>
    <recommendedName>
        <fullName evidence="12">Surfeit locus protein 4 homolog</fullName>
    </recommendedName>
</protein>
<dbReference type="EnsemblMetazoa" id="tetur01g06970.1">
    <property type="protein sequence ID" value="tetur01g06970.1"/>
    <property type="gene ID" value="tetur01g06970"/>
</dbReference>
<dbReference type="GO" id="GO:0015031">
    <property type="term" value="P:protein transport"/>
    <property type="evidence" value="ECO:0007669"/>
    <property type="project" value="UniProtKB-KW"/>
</dbReference>
<dbReference type="GO" id="GO:0005793">
    <property type="term" value="C:endoplasmic reticulum-Golgi intermediate compartment"/>
    <property type="evidence" value="ECO:0007669"/>
    <property type="project" value="TreeGrafter"/>
</dbReference>
<proteinExistence type="inferred from homology"/>
<feature type="transmembrane region" description="Helical" evidence="9">
    <location>
        <begin position="246"/>
        <end position="265"/>
    </location>
</feature>
<evidence type="ECO:0000256" key="2">
    <source>
        <dbReference type="ARBA" id="ARBA00006945"/>
    </source>
</evidence>
<dbReference type="Proteomes" id="UP000015104">
    <property type="component" value="Unassembled WGS sequence"/>
</dbReference>
<organism evidence="10 11">
    <name type="scientific">Tetranychus urticae</name>
    <name type="common">Two-spotted spider mite</name>
    <dbReference type="NCBI Taxonomy" id="32264"/>
    <lineage>
        <taxon>Eukaryota</taxon>
        <taxon>Metazoa</taxon>
        <taxon>Ecdysozoa</taxon>
        <taxon>Arthropoda</taxon>
        <taxon>Chelicerata</taxon>
        <taxon>Arachnida</taxon>
        <taxon>Acari</taxon>
        <taxon>Acariformes</taxon>
        <taxon>Trombidiformes</taxon>
        <taxon>Prostigmata</taxon>
        <taxon>Eleutherengona</taxon>
        <taxon>Raphignathae</taxon>
        <taxon>Tetranychoidea</taxon>
        <taxon>Tetranychidae</taxon>
        <taxon>Tetranychus</taxon>
    </lineage>
</organism>
<dbReference type="InterPro" id="IPR045214">
    <property type="entry name" value="Surf1/Surf4"/>
</dbReference>
<comment type="subcellular location">
    <subcellularLocation>
        <location evidence="1">Endoplasmic reticulum membrane</location>
        <topology evidence="1">Multi-pass membrane protein</topology>
    </subcellularLocation>
</comment>
<evidence type="ECO:0008006" key="12">
    <source>
        <dbReference type="Google" id="ProtNLM"/>
    </source>
</evidence>
<keyword evidence="6" id="KW-0653">Protein transport</keyword>
<evidence type="ECO:0000256" key="5">
    <source>
        <dbReference type="ARBA" id="ARBA00022824"/>
    </source>
</evidence>
<dbReference type="OMA" id="RHRHFPW"/>
<dbReference type="PANTHER" id="PTHR23427:SF1">
    <property type="entry name" value="SURFEIT LOCUS PROTEIN 4"/>
    <property type="match status" value="1"/>
</dbReference>
<keyword evidence="8 9" id="KW-0472">Membrane</keyword>
<dbReference type="HOGENOM" id="CLU_056195_2_0_1"/>
<evidence type="ECO:0000256" key="9">
    <source>
        <dbReference type="SAM" id="Phobius"/>
    </source>
</evidence>
<dbReference type="OrthoDB" id="7859621at2759"/>
<evidence type="ECO:0000313" key="10">
    <source>
        <dbReference type="EnsemblMetazoa" id="tetur01g06970.1"/>
    </source>
</evidence>
<evidence type="ECO:0000256" key="4">
    <source>
        <dbReference type="ARBA" id="ARBA00022692"/>
    </source>
</evidence>
<keyword evidence="3" id="KW-0813">Transport</keyword>
<evidence type="ECO:0000256" key="7">
    <source>
        <dbReference type="ARBA" id="ARBA00022989"/>
    </source>
</evidence>
<feature type="transmembrane region" description="Helical" evidence="9">
    <location>
        <begin position="182"/>
        <end position="202"/>
    </location>
</feature>
<keyword evidence="7 9" id="KW-1133">Transmembrane helix</keyword>
<dbReference type="AlphaFoldDB" id="T1JRI1"/>
<name>T1JRI1_TETUR</name>
<feature type="transmembrane region" description="Helical" evidence="9">
    <location>
        <begin position="66"/>
        <end position="88"/>
    </location>
</feature>
<accession>T1JRI1</accession>
<dbReference type="PROSITE" id="PS01339">
    <property type="entry name" value="SURF4"/>
    <property type="match status" value="1"/>
</dbReference>
<keyword evidence="5" id="KW-0256">Endoplasmic reticulum</keyword>
<dbReference type="STRING" id="32264.T1JRI1"/>
<dbReference type="GO" id="GO:0005789">
    <property type="term" value="C:endoplasmic reticulum membrane"/>
    <property type="evidence" value="ECO:0007669"/>
    <property type="project" value="UniProtKB-SubCell"/>
</dbReference>
<feature type="transmembrane region" description="Helical" evidence="9">
    <location>
        <begin position="95"/>
        <end position="114"/>
    </location>
</feature>